<protein>
    <submittedName>
        <fullName evidence="1">Uncharacterized protein</fullName>
    </submittedName>
</protein>
<organism evidence="1 2">
    <name type="scientific">Litomosoides sigmodontis</name>
    <name type="common">Filarial nematode worm</name>
    <dbReference type="NCBI Taxonomy" id="42156"/>
    <lineage>
        <taxon>Eukaryota</taxon>
        <taxon>Metazoa</taxon>
        <taxon>Ecdysozoa</taxon>
        <taxon>Nematoda</taxon>
        <taxon>Chromadorea</taxon>
        <taxon>Rhabditida</taxon>
        <taxon>Spirurina</taxon>
        <taxon>Spiruromorpha</taxon>
        <taxon>Filarioidea</taxon>
        <taxon>Onchocercidae</taxon>
        <taxon>Litomosoides</taxon>
    </lineage>
</organism>
<evidence type="ECO:0000313" key="1">
    <source>
        <dbReference type="EMBL" id="VDM92788.1"/>
    </source>
</evidence>
<gene>
    <name evidence="1" type="ORF">NLS_LOCUS9925</name>
</gene>
<dbReference type="AlphaFoldDB" id="A0A3P7LZL3"/>
<keyword evidence="2" id="KW-1185">Reference proteome</keyword>
<dbReference type="OrthoDB" id="5810361at2759"/>
<proteinExistence type="predicted"/>
<dbReference type="Proteomes" id="UP000277928">
    <property type="component" value="Unassembled WGS sequence"/>
</dbReference>
<evidence type="ECO:0000313" key="2">
    <source>
        <dbReference type="Proteomes" id="UP000277928"/>
    </source>
</evidence>
<dbReference type="EMBL" id="UYRX01002130">
    <property type="protein sequence ID" value="VDM92788.1"/>
    <property type="molecule type" value="Genomic_DNA"/>
</dbReference>
<accession>A0A3P7LZL3</accession>
<reference evidence="1 2" key="1">
    <citation type="submission" date="2018-08" db="EMBL/GenBank/DDBJ databases">
        <authorList>
            <person name="Laetsch R D."/>
            <person name="Stevens L."/>
            <person name="Kumar S."/>
            <person name="Blaxter L. M."/>
        </authorList>
    </citation>
    <scope>NUCLEOTIDE SEQUENCE [LARGE SCALE GENOMIC DNA]</scope>
</reference>
<sequence>MLLHFFPKSEEFNERSVVLIRNGRLVREGVKFYEGRVYYSSGKFYIRNFQERDTTVLLLTGPNDAPQKYSIEAAKD</sequence>
<name>A0A3P7LZL3_LITSI</name>